<dbReference type="AlphaFoldDB" id="A0A0K3NK83"/>
<keyword evidence="1" id="KW-0472">Membrane</keyword>
<protein>
    <submittedName>
        <fullName evidence="2">Uncharacterized protein</fullName>
    </submittedName>
</protein>
<keyword evidence="1" id="KW-0812">Transmembrane</keyword>
<dbReference type="RefSeq" id="WP_000678609.1">
    <property type="nucleotide sequence ID" value="NZ_CAJHJK010000001.1"/>
</dbReference>
<organism evidence="2 4">
    <name type="scientific">Escherichia coli</name>
    <dbReference type="NCBI Taxonomy" id="562"/>
    <lineage>
        <taxon>Bacteria</taxon>
        <taxon>Pseudomonadati</taxon>
        <taxon>Pseudomonadota</taxon>
        <taxon>Gammaproteobacteria</taxon>
        <taxon>Enterobacterales</taxon>
        <taxon>Enterobacteriaceae</taxon>
        <taxon>Escherichia</taxon>
    </lineage>
</organism>
<keyword evidence="1" id="KW-1133">Transmembrane helix</keyword>
<dbReference type="EMBL" id="CP122634">
    <property type="protein sequence ID" value="WHI02065.1"/>
    <property type="molecule type" value="Genomic_DNA"/>
</dbReference>
<reference evidence="2 4" key="1">
    <citation type="submission" date="2019-12" db="EMBL/GenBank/DDBJ databases">
        <authorList>
            <consortium name="GenomeTrakr network: Whole genome sequencing for foodborne pathogen traceback"/>
        </authorList>
    </citation>
    <scope>NUCLEOTIDE SEQUENCE [LARGE SCALE GENOMIC DNA]</scope>
    <source>
        <strain evidence="2 4">PSU-2243</strain>
    </source>
</reference>
<evidence type="ECO:0000313" key="4">
    <source>
        <dbReference type="Proteomes" id="UP000531813"/>
    </source>
</evidence>
<name>A0A0K3NK83_ECOLX</name>
<accession>A0A0K3NK83</accession>
<proteinExistence type="predicted"/>
<dbReference type="Proteomes" id="UP001179946">
    <property type="component" value="Chromosome"/>
</dbReference>
<sequence length="73" mass="8455">MKGRTPHIEHQANHFSDVRNEMIAIRGDMHGLERRIIDKIDENRDKASENQKWIIGLLILSMLIPLLIALVTK</sequence>
<evidence type="ECO:0000256" key="1">
    <source>
        <dbReference type="SAM" id="Phobius"/>
    </source>
</evidence>
<reference evidence="3" key="2">
    <citation type="journal article" date="2023" name="Front. Microbiol.">
        <title>Virotyping and genetic antimicrobial susceptibility testing of porcine ETEC/STEC strains and associated plasmid types.</title>
        <authorList>
            <person name="Vereecke N."/>
            <person name="Van Hoorde S."/>
            <person name="Sperling D."/>
            <person name="Theuns S."/>
            <person name="Devriendt B."/>
            <person name="Cox E."/>
        </authorList>
    </citation>
    <scope>NUCLEOTIDE SEQUENCE</scope>
    <source>
        <strain evidence="3">ETEC4085</strain>
    </source>
</reference>
<gene>
    <name evidence="2" type="ORF">GOP25_14455</name>
    <name evidence="3" type="ORF">QDW62_00320</name>
</gene>
<evidence type="ECO:0000313" key="2">
    <source>
        <dbReference type="EMBL" id="EFH5893422.1"/>
    </source>
</evidence>
<feature type="transmembrane region" description="Helical" evidence="1">
    <location>
        <begin position="53"/>
        <end position="72"/>
    </location>
</feature>
<dbReference type="Proteomes" id="UP000531813">
    <property type="component" value="Unassembled WGS sequence"/>
</dbReference>
<evidence type="ECO:0000313" key="3">
    <source>
        <dbReference type="EMBL" id="WHI02065.1"/>
    </source>
</evidence>
<dbReference type="EMBL" id="AASWIS010000015">
    <property type="protein sequence ID" value="EFH5893422.1"/>
    <property type="molecule type" value="Genomic_DNA"/>
</dbReference>